<dbReference type="InterPro" id="IPR056264">
    <property type="entry name" value="R2_ABCA1-4-like"/>
</dbReference>
<feature type="domain" description="ABC transporter" evidence="8">
    <location>
        <begin position="1469"/>
        <end position="1699"/>
    </location>
</feature>
<evidence type="ECO:0000256" key="2">
    <source>
        <dbReference type="ARBA" id="ARBA00022692"/>
    </source>
</evidence>
<dbReference type="Gene3D" id="3.40.50.300">
    <property type="entry name" value="P-loop containing nucleotide triphosphate hydrolases"/>
    <property type="match status" value="2"/>
</dbReference>
<dbReference type="GO" id="GO:0016887">
    <property type="term" value="F:ATP hydrolysis activity"/>
    <property type="evidence" value="ECO:0007669"/>
    <property type="project" value="InterPro"/>
</dbReference>
<feature type="transmembrane region" description="Helical" evidence="7">
    <location>
        <begin position="324"/>
        <end position="346"/>
    </location>
</feature>
<proteinExistence type="predicted"/>
<dbReference type="FunFam" id="3.40.50.300:FF:000933">
    <property type="entry name" value="ABC transporter A family member 7"/>
    <property type="match status" value="1"/>
</dbReference>
<dbReference type="Pfam" id="PF23321">
    <property type="entry name" value="R1_ABCA1"/>
    <property type="match status" value="1"/>
</dbReference>
<dbReference type="Pfam" id="PF12698">
    <property type="entry name" value="ABC2_membrane_3"/>
    <property type="match status" value="2"/>
</dbReference>
<reference evidence="10" key="1">
    <citation type="submission" date="2022-11" db="UniProtKB">
        <authorList>
            <consortium name="WormBaseParasite"/>
        </authorList>
    </citation>
    <scope>IDENTIFICATION</scope>
</reference>
<dbReference type="SUPFAM" id="SSF52540">
    <property type="entry name" value="P-loop containing nucleoside triphosphate hydrolases"/>
    <property type="match status" value="2"/>
</dbReference>
<feature type="transmembrane region" description="Helical" evidence="7">
    <location>
        <begin position="1181"/>
        <end position="1202"/>
    </location>
</feature>
<dbReference type="PANTHER" id="PTHR19229:SF250">
    <property type="entry name" value="ABC TRANSPORTER DOMAIN-CONTAINING PROTEIN-RELATED"/>
    <property type="match status" value="1"/>
</dbReference>
<feature type="transmembrane region" description="Helical" evidence="7">
    <location>
        <begin position="1222"/>
        <end position="1249"/>
    </location>
</feature>
<feature type="transmembrane region" description="Helical" evidence="7">
    <location>
        <begin position="1321"/>
        <end position="1339"/>
    </location>
</feature>
<dbReference type="FunFam" id="3.40.50.300:FF:000327">
    <property type="entry name" value="ATP-binding cassette sub-family A member 3"/>
    <property type="match status" value="1"/>
</dbReference>
<evidence type="ECO:0000256" key="6">
    <source>
        <dbReference type="ARBA" id="ARBA00023136"/>
    </source>
</evidence>
<sequence>MGAFSQLRLLLWKNLLTQVRSPWFTAFEFLLPLLLLGSGFGLMIGLRGKFEKSHNITTYFPWIVTGSAYDFLLPQYDEAIIDTDIIITGKLSKCPFLQYTINGPSNFEVNMQIAYAPNTSAMNNIMNRVMFRYNVDNFITHNSSICLVCSQCVCIANDCQCLDGIGLPSNLTIKISANVTGYGTEAEMVKALTDSFTDECNNPWIGGIVFNEDFANNPNSTKNIGYKIRLANSKRSTVKDTQFWDTSELFVNSIFSGPYNEDDTDGGDPGYWREGFLTLQRAIDMSISHYFNNDPQIAIDANPLFIGRFPFPPYDSKIIEIGSLYLPTIISFSFLTSVIYIVRSIVMEKENRLKEYMKVMGLSQWVHWLAYFILNYVKMMFLVVILTICTYLVTTKSDPSIGLLLFLVYTFDALYFSFLISTFFQSGTAATMVAVFAWMILYFWEEIFVNMDSGSPYSQGVRMLSCINPNVALSFALRIMAQFETQGTGLHWSSIGKPTSPDTKLTMADLFVMLIFDGILFMLLTGYVEAIHPGGEGVAQRPWFFVLPSYWFPGWKRNKKTSSDIQNGLHSPHKSTIEKEPPLNPTINVVDLSKTYGNSLFKKIFECKFGKESEKLALNQLNLKLYHSQITALLGHNGAGKSTTFSMLTGVIPPTSGTAYINDFDIRDALPEIRKSLGLCPQYNILFNNLTVMEHLEFFCKLKNRPWSKPEAVNILARLKIDFKADAKACTLSGGQKRKLSLAIALIGGSEIVMLDEPTSGMDPGARHETWTLLQSEKHNRTMLLTTHYMEEADLLGDRIAIMSHGELQCCGSSMFLKNIYGAGYHLVVVYKRGEENYVDTLDLLKRFCPDAEMHSSVGAEATFLLASENRPRFPEMFKYLEECQDSLGIESFGVSITTMEEVFLKVNEVADERKKQEDNDSQDNMEIEQDLNQLTKARVTTRLTGFPYYLQHFKAMFIKRGIYFLRKWTQFIPQLIIPVLYLGLFVWGSTQVPDAKDQNPLPINLSMYASDGKPANVFVNDLANWPSGFGSFVDFTRQVIKDANPNVDFTIFNTSDSAINGIVNCISYYGSDCQNLDNAIVTGTKNDGTVTFGIHNPIAFIPNLPNFPDPTNFGITALFNNWGEHSPPLAVSLADTMILRNILPQTMSDINLLVTNHPLPPASGDTLKNNDTTTTTGSMMISYAMIVAISLVVSGYASFLIRERKKKAKHMQMMSGIRPWLYWLTTAIWDGVCYLIPIVIFIAIFAIFSIKEYTHSAGALFSIFFVLILYGWTAIPLVYTFSFFFNSAPRGYTMIVLLNVISGMIGTIAVPIIQHTSGESTAHTLEIIFSFFLPTYALSNGMTKIYNNEFVKITCENLDCSNDLFKQIAKSCCGNSDERAYVDNVFTVFGRKGCMYVVIFLIIEGFLYWFTTMALENNWFSQLKRSKKNGVENQAFLSDLDEKITVEDTDVVKEKELLARMSSMDVPVLVKDLKKWYGNFNAVKGINFHVNNSDCFGLLGVNGAGKTSTFQMLTGENDVSSGDAYIQGYSVRTNWREAGAMIGYCPQYDAIIKELSGEETLYMFARIRGIPESEIPTVVKAIIDSIGIGMYAKRQIKTYSGGNKRRLSLGIALVGLPDVLLLDEPTTGVDPKARRVIWDILSKVREFGSSLILTSHSMEECEALCTNLAIMVYGQFKCLGSPQHIKSKYGAGYTLLARLESPQWAKEVKREILRIFPGSVLKEEHVLQLNFELRRTENQTWSSLFAQMEQIAERLHIVDYSLSQTTLEQVFLEFSREAGVLSKNESNPSFQNGT</sequence>
<dbReference type="GO" id="GO:0016020">
    <property type="term" value="C:membrane"/>
    <property type="evidence" value="ECO:0007669"/>
    <property type="project" value="UniProtKB-SubCell"/>
</dbReference>
<evidence type="ECO:0000256" key="7">
    <source>
        <dbReference type="SAM" id="Phobius"/>
    </source>
</evidence>
<dbReference type="PANTHER" id="PTHR19229">
    <property type="entry name" value="ATP-BINDING CASSETTE TRANSPORTER SUBFAMILY A ABCA"/>
    <property type="match status" value="1"/>
</dbReference>
<keyword evidence="6 7" id="KW-0472">Membrane</keyword>
<comment type="subcellular location">
    <subcellularLocation>
        <location evidence="1">Membrane</location>
        <topology evidence="1">Multi-pass membrane protein</topology>
    </subcellularLocation>
</comment>
<feature type="transmembrane region" description="Helical" evidence="7">
    <location>
        <begin position="426"/>
        <end position="444"/>
    </location>
</feature>
<dbReference type="PROSITE" id="PS00211">
    <property type="entry name" value="ABC_TRANSPORTER_1"/>
    <property type="match status" value="2"/>
</dbReference>
<feature type="transmembrane region" description="Helical" evidence="7">
    <location>
        <begin position="401"/>
        <end position="420"/>
    </location>
</feature>
<organism evidence="9 10">
    <name type="scientific">Acrobeloides nanus</name>
    <dbReference type="NCBI Taxonomy" id="290746"/>
    <lineage>
        <taxon>Eukaryota</taxon>
        <taxon>Metazoa</taxon>
        <taxon>Ecdysozoa</taxon>
        <taxon>Nematoda</taxon>
        <taxon>Chromadorea</taxon>
        <taxon>Rhabditida</taxon>
        <taxon>Tylenchina</taxon>
        <taxon>Cephalobomorpha</taxon>
        <taxon>Cephaloboidea</taxon>
        <taxon>Cephalobidae</taxon>
        <taxon>Acrobeloides</taxon>
    </lineage>
</organism>
<feature type="transmembrane region" description="Helical" evidence="7">
    <location>
        <begin position="1293"/>
        <end position="1315"/>
    </location>
</feature>
<dbReference type="GO" id="GO:0140359">
    <property type="term" value="F:ABC-type transporter activity"/>
    <property type="evidence" value="ECO:0007669"/>
    <property type="project" value="InterPro"/>
</dbReference>
<dbReference type="Proteomes" id="UP000887540">
    <property type="component" value="Unplaced"/>
</dbReference>
<keyword evidence="5 7" id="KW-1133">Transmembrane helix</keyword>
<evidence type="ECO:0000313" key="10">
    <source>
        <dbReference type="WBParaSite" id="ACRNAN_scaffold1045.g23961.t1"/>
    </source>
</evidence>
<dbReference type="InterPro" id="IPR026082">
    <property type="entry name" value="ABCA"/>
</dbReference>
<dbReference type="WBParaSite" id="ACRNAN_scaffold1045.g23961.t1">
    <property type="protein sequence ID" value="ACRNAN_scaffold1045.g23961.t1"/>
    <property type="gene ID" value="ACRNAN_scaffold1045.g23961"/>
</dbReference>
<dbReference type="InterPro" id="IPR027417">
    <property type="entry name" value="P-loop_NTPase"/>
</dbReference>
<dbReference type="GO" id="GO:0005524">
    <property type="term" value="F:ATP binding"/>
    <property type="evidence" value="ECO:0007669"/>
    <property type="project" value="UniProtKB-KW"/>
</dbReference>
<keyword evidence="9" id="KW-1185">Reference proteome</keyword>
<protein>
    <submittedName>
        <fullName evidence="10">ABC transporter domain-containing protein</fullName>
    </submittedName>
</protein>
<feature type="transmembrane region" description="Helical" evidence="7">
    <location>
        <begin position="366"/>
        <end position="394"/>
    </location>
</feature>
<dbReference type="CDD" id="cd03263">
    <property type="entry name" value="ABC_subfamily_A"/>
    <property type="match status" value="2"/>
</dbReference>
<keyword evidence="3" id="KW-0547">Nucleotide-binding</keyword>
<dbReference type="InterPro" id="IPR013525">
    <property type="entry name" value="ABC2_TM"/>
</dbReference>
<dbReference type="InterPro" id="IPR017871">
    <property type="entry name" value="ABC_transporter-like_CS"/>
</dbReference>
<feature type="transmembrane region" description="Helical" evidence="7">
    <location>
        <begin position="1261"/>
        <end position="1286"/>
    </location>
</feature>
<dbReference type="InterPro" id="IPR003439">
    <property type="entry name" value="ABC_transporter-like_ATP-bd"/>
</dbReference>
<dbReference type="GO" id="GO:0005319">
    <property type="term" value="F:lipid transporter activity"/>
    <property type="evidence" value="ECO:0007669"/>
    <property type="project" value="TreeGrafter"/>
</dbReference>
<feature type="domain" description="ABC transporter" evidence="8">
    <location>
        <begin position="587"/>
        <end position="830"/>
    </location>
</feature>
<feature type="transmembrane region" description="Helical" evidence="7">
    <location>
        <begin position="1395"/>
        <end position="1416"/>
    </location>
</feature>
<evidence type="ECO:0000256" key="4">
    <source>
        <dbReference type="ARBA" id="ARBA00022840"/>
    </source>
</evidence>
<feature type="transmembrane region" description="Helical" evidence="7">
    <location>
        <begin position="510"/>
        <end position="528"/>
    </location>
</feature>
<evidence type="ECO:0000256" key="1">
    <source>
        <dbReference type="ARBA" id="ARBA00004141"/>
    </source>
</evidence>
<dbReference type="PROSITE" id="PS50893">
    <property type="entry name" value="ABC_TRANSPORTER_2"/>
    <property type="match status" value="2"/>
</dbReference>
<evidence type="ECO:0000259" key="8">
    <source>
        <dbReference type="PROSITE" id="PS50893"/>
    </source>
</evidence>
<dbReference type="SMART" id="SM00382">
    <property type="entry name" value="AAA"/>
    <property type="match status" value="2"/>
</dbReference>
<feature type="transmembrane region" description="Helical" evidence="7">
    <location>
        <begin position="23"/>
        <end position="46"/>
    </location>
</feature>
<dbReference type="Pfam" id="PF00005">
    <property type="entry name" value="ABC_tran"/>
    <property type="match status" value="2"/>
</dbReference>
<evidence type="ECO:0000313" key="9">
    <source>
        <dbReference type="Proteomes" id="UP000887540"/>
    </source>
</evidence>
<keyword evidence="2 7" id="KW-0812">Transmembrane</keyword>
<evidence type="ECO:0000256" key="3">
    <source>
        <dbReference type="ARBA" id="ARBA00022741"/>
    </source>
</evidence>
<dbReference type="InterPro" id="IPR003593">
    <property type="entry name" value="AAA+_ATPase"/>
</dbReference>
<keyword evidence="4" id="KW-0067">ATP-binding</keyword>
<accession>A0A914CHI8</accession>
<evidence type="ECO:0000256" key="5">
    <source>
        <dbReference type="ARBA" id="ARBA00022989"/>
    </source>
</evidence>
<name>A0A914CHI8_9BILA</name>